<dbReference type="Pfam" id="PF00425">
    <property type="entry name" value="Chorismate_bind"/>
    <property type="match status" value="1"/>
</dbReference>
<evidence type="ECO:0000259" key="6">
    <source>
        <dbReference type="Pfam" id="PF00425"/>
    </source>
</evidence>
<evidence type="ECO:0000256" key="4">
    <source>
        <dbReference type="ARBA" id="ARBA00023235"/>
    </source>
</evidence>
<dbReference type="InterPro" id="IPR005801">
    <property type="entry name" value="ADC_synthase"/>
</dbReference>
<evidence type="ECO:0000256" key="5">
    <source>
        <dbReference type="ARBA" id="ARBA00041564"/>
    </source>
</evidence>
<reference evidence="7" key="1">
    <citation type="submission" date="2021-08" db="EMBL/GenBank/DDBJ databases">
        <title>Flavobacterium sp. strain CC-SYL302.</title>
        <authorList>
            <person name="Lin S.-Y."/>
            <person name="Lee T.-H."/>
            <person name="Young C.-C."/>
        </authorList>
    </citation>
    <scope>NUCLEOTIDE SEQUENCE</scope>
    <source>
        <strain evidence="7">CC-SYL302</strain>
    </source>
</reference>
<dbReference type="SUPFAM" id="SSF56322">
    <property type="entry name" value="ADC synthase"/>
    <property type="match status" value="1"/>
</dbReference>
<dbReference type="Proteomes" id="UP001163328">
    <property type="component" value="Chromosome"/>
</dbReference>
<dbReference type="GO" id="GO:0008909">
    <property type="term" value="F:isochorismate synthase activity"/>
    <property type="evidence" value="ECO:0007669"/>
    <property type="project" value="UniProtKB-EC"/>
</dbReference>
<evidence type="ECO:0000256" key="1">
    <source>
        <dbReference type="ARBA" id="ARBA00000799"/>
    </source>
</evidence>
<proteinExistence type="inferred from homology"/>
<dbReference type="Gene3D" id="3.60.120.10">
    <property type="entry name" value="Anthranilate synthase"/>
    <property type="match status" value="1"/>
</dbReference>
<evidence type="ECO:0000313" key="8">
    <source>
        <dbReference type="Proteomes" id="UP001163328"/>
    </source>
</evidence>
<evidence type="ECO:0000313" key="7">
    <source>
        <dbReference type="EMBL" id="UYW02362.1"/>
    </source>
</evidence>
<dbReference type="PANTHER" id="PTHR42839:SF2">
    <property type="entry name" value="ISOCHORISMATE SYNTHASE ENTC"/>
    <property type="match status" value="1"/>
</dbReference>
<gene>
    <name evidence="7" type="ORF">K5I29_05565</name>
</gene>
<name>A0ABY6M1C1_9FLAO</name>
<dbReference type="PANTHER" id="PTHR42839">
    <property type="entry name" value="ISOCHORISMATE SYNTHASE ENTC"/>
    <property type="match status" value="1"/>
</dbReference>
<dbReference type="InterPro" id="IPR015890">
    <property type="entry name" value="Chorismate_C"/>
</dbReference>
<protein>
    <recommendedName>
        <fullName evidence="3">isochorismate synthase</fullName>
        <ecNumber evidence="3">5.4.4.2</ecNumber>
    </recommendedName>
    <alternativeName>
        <fullName evidence="5">Isochorismate mutase</fullName>
    </alternativeName>
</protein>
<dbReference type="EC" id="5.4.4.2" evidence="3"/>
<dbReference type="RefSeq" id="WP_264434911.1">
    <property type="nucleotide sequence ID" value="NZ_CP081495.1"/>
</dbReference>
<keyword evidence="4 7" id="KW-0413">Isomerase</keyword>
<comment type="similarity">
    <text evidence="2">Belongs to the isochorismate synthase family.</text>
</comment>
<evidence type="ECO:0000256" key="2">
    <source>
        <dbReference type="ARBA" id="ARBA00005297"/>
    </source>
</evidence>
<feature type="domain" description="Chorismate-utilising enzyme C-terminal" evidence="6">
    <location>
        <begin position="95"/>
        <end position="345"/>
    </location>
</feature>
<organism evidence="7 8">
    <name type="scientific">Flavobacterium agricola</name>
    <dbReference type="NCBI Taxonomy" id="2870839"/>
    <lineage>
        <taxon>Bacteria</taxon>
        <taxon>Pseudomonadati</taxon>
        <taxon>Bacteroidota</taxon>
        <taxon>Flavobacteriia</taxon>
        <taxon>Flavobacteriales</taxon>
        <taxon>Flavobacteriaceae</taxon>
        <taxon>Flavobacterium</taxon>
    </lineage>
</organism>
<sequence>MITIENHLNNHLAQSLPFVLYAKPNSQKLIGYFQQDYQIYSTINYTDSGFVFAPFDGEENIFFSIENCEVVTDSIADLQVDFAVFNDVQPSQAVKQNHMQLVQQGIDAIVNNEIKKVVLSRKETLAITDMNFLLYYKRLLKAYPTAFRYLFFHPQVGFWMGATPEQLVKQHNDAIETVALAATQVKMNIEDVVWSEKEIEEQKVVTDFIIQNLKPFVTELQLSQPYTAQAGTLFHIKTDIKAKLAKKEYFVNVLTALHPTPALCGYPKQEAKKFILSHENYDREFYAGFLGELHYNPLTKQTNESDIFVNLRCMQLESNKVHLYVGGGIMAQSNPEAEFVETINKSKTIKKILGS</sequence>
<dbReference type="InterPro" id="IPR004561">
    <property type="entry name" value="IsoChor_synthase"/>
</dbReference>
<dbReference type="EMBL" id="CP081495">
    <property type="protein sequence ID" value="UYW02362.1"/>
    <property type="molecule type" value="Genomic_DNA"/>
</dbReference>
<accession>A0ABY6M1C1</accession>
<keyword evidence="8" id="KW-1185">Reference proteome</keyword>
<dbReference type="NCBIfam" id="TIGR00543">
    <property type="entry name" value="isochor_syn"/>
    <property type="match status" value="1"/>
</dbReference>
<evidence type="ECO:0000256" key="3">
    <source>
        <dbReference type="ARBA" id="ARBA00012824"/>
    </source>
</evidence>
<comment type="catalytic activity">
    <reaction evidence="1">
        <text>chorismate = isochorismate</text>
        <dbReference type="Rhea" id="RHEA:18985"/>
        <dbReference type="ChEBI" id="CHEBI:29748"/>
        <dbReference type="ChEBI" id="CHEBI:29780"/>
        <dbReference type="EC" id="5.4.4.2"/>
    </reaction>
</comment>